<feature type="transmembrane region" description="Helical" evidence="1">
    <location>
        <begin position="95"/>
        <end position="115"/>
    </location>
</feature>
<keyword evidence="1" id="KW-0472">Membrane</keyword>
<comment type="caution">
    <text evidence="2">The sequence shown here is derived from an EMBL/GenBank/DDBJ whole genome shotgun (WGS) entry which is preliminary data.</text>
</comment>
<organism evidence="2">
    <name type="scientific">marine sediment metagenome</name>
    <dbReference type="NCBI Taxonomy" id="412755"/>
    <lineage>
        <taxon>unclassified sequences</taxon>
        <taxon>metagenomes</taxon>
        <taxon>ecological metagenomes</taxon>
    </lineage>
</organism>
<dbReference type="EMBL" id="LAZR01008231">
    <property type="protein sequence ID" value="KKM80114.1"/>
    <property type="molecule type" value="Genomic_DNA"/>
</dbReference>
<keyword evidence="1" id="KW-0812">Transmembrane</keyword>
<proteinExistence type="predicted"/>
<keyword evidence="1" id="KW-1133">Transmembrane helix</keyword>
<sequence length="116" mass="12677">MLVQQTYGLPFGLGQSAEIVRMAGMIWGELDKLETMGDNPAKFTSVLTTIFKRYNRADQDALVQEIQRLDPSGQFGVVVRVALEKARGRVPGKGIWGVIAIVTVITVGIGAYLIVR</sequence>
<evidence type="ECO:0000313" key="2">
    <source>
        <dbReference type="EMBL" id="KKM80114.1"/>
    </source>
</evidence>
<accession>A0A0F9KD17</accession>
<evidence type="ECO:0000256" key="1">
    <source>
        <dbReference type="SAM" id="Phobius"/>
    </source>
</evidence>
<reference evidence="2" key="1">
    <citation type="journal article" date="2015" name="Nature">
        <title>Complex archaea that bridge the gap between prokaryotes and eukaryotes.</title>
        <authorList>
            <person name="Spang A."/>
            <person name="Saw J.H."/>
            <person name="Jorgensen S.L."/>
            <person name="Zaremba-Niedzwiedzka K."/>
            <person name="Martijn J."/>
            <person name="Lind A.E."/>
            <person name="van Eijk R."/>
            <person name="Schleper C."/>
            <person name="Guy L."/>
            <person name="Ettema T.J."/>
        </authorList>
    </citation>
    <scope>NUCLEOTIDE SEQUENCE</scope>
</reference>
<protein>
    <submittedName>
        <fullName evidence="2">Uncharacterized protein</fullName>
    </submittedName>
</protein>
<dbReference type="AlphaFoldDB" id="A0A0F9KD17"/>
<name>A0A0F9KD17_9ZZZZ</name>
<gene>
    <name evidence="2" type="ORF">LCGC14_1343120</name>
</gene>